<dbReference type="Gene3D" id="3.30.230.10">
    <property type="match status" value="1"/>
</dbReference>
<proteinExistence type="inferred from homology"/>
<dbReference type="ExpressionAtlas" id="A0A2K3P7L5">
    <property type="expression patterns" value="baseline"/>
</dbReference>
<reference evidence="16 17" key="1">
    <citation type="journal article" date="2014" name="Am. J. Bot.">
        <title>Genome assembly and annotation for red clover (Trifolium pratense; Fabaceae).</title>
        <authorList>
            <person name="Istvanek J."/>
            <person name="Jaros M."/>
            <person name="Krenek A."/>
            <person name="Repkova J."/>
        </authorList>
    </citation>
    <scope>NUCLEOTIDE SEQUENCE [LARGE SCALE GENOMIC DNA]</scope>
    <source>
        <strain evidence="17">cv. Tatra</strain>
        <tissue evidence="16">Young leaves</tissue>
    </source>
</reference>
<keyword evidence="9 13" id="KW-1207">Sterol metabolism</keyword>
<dbReference type="InterPro" id="IPR020568">
    <property type="entry name" value="Ribosomal_Su5_D2-typ_SF"/>
</dbReference>
<keyword evidence="5 12" id="KW-0067">ATP-binding</keyword>
<evidence type="ECO:0000256" key="6">
    <source>
        <dbReference type="ARBA" id="ARBA00022955"/>
    </source>
</evidence>
<dbReference type="InterPro" id="IPR014721">
    <property type="entry name" value="Ribsml_uS5_D2-typ_fold_subgr"/>
</dbReference>
<comment type="function">
    <text evidence="13">Performs the first committed step in the biosynthesis of isoprene-containing compounds such as sterols and terpenoids.</text>
</comment>
<dbReference type="Pfam" id="PF22700">
    <property type="entry name" value="MVD-like_N"/>
    <property type="match status" value="1"/>
</dbReference>
<dbReference type="PANTHER" id="PTHR10977:SF3">
    <property type="entry name" value="DIPHOSPHOMEVALONATE DECARBOXYLASE"/>
    <property type="match status" value="1"/>
</dbReference>
<keyword evidence="11 12" id="KW-0456">Lyase</keyword>
<name>A0A2K3P7L5_TRIPR</name>
<evidence type="ECO:0000313" key="16">
    <source>
        <dbReference type="EMBL" id="PNY11273.1"/>
    </source>
</evidence>
<dbReference type="SUPFAM" id="SSF54211">
    <property type="entry name" value="Ribosomal protein S5 domain 2-like"/>
    <property type="match status" value="1"/>
</dbReference>
<dbReference type="EC" id="4.1.1.33" evidence="2 12"/>
<organism evidence="16 17">
    <name type="scientific">Trifolium pratense</name>
    <name type="common">Red clover</name>
    <dbReference type="NCBI Taxonomy" id="57577"/>
    <lineage>
        <taxon>Eukaryota</taxon>
        <taxon>Viridiplantae</taxon>
        <taxon>Streptophyta</taxon>
        <taxon>Embryophyta</taxon>
        <taxon>Tracheophyta</taxon>
        <taxon>Spermatophyta</taxon>
        <taxon>Magnoliopsida</taxon>
        <taxon>eudicotyledons</taxon>
        <taxon>Gunneridae</taxon>
        <taxon>Pentapetalae</taxon>
        <taxon>rosids</taxon>
        <taxon>fabids</taxon>
        <taxon>Fabales</taxon>
        <taxon>Fabaceae</taxon>
        <taxon>Papilionoideae</taxon>
        <taxon>50 kb inversion clade</taxon>
        <taxon>NPAAA clade</taxon>
        <taxon>Hologalegina</taxon>
        <taxon>IRL clade</taxon>
        <taxon>Trifolieae</taxon>
        <taxon>Trifolium</taxon>
    </lineage>
</organism>
<evidence type="ECO:0000259" key="15">
    <source>
        <dbReference type="Pfam" id="PF22700"/>
    </source>
</evidence>
<dbReference type="GO" id="GO:0005524">
    <property type="term" value="F:ATP binding"/>
    <property type="evidence" value="ECO:0007669"/>
    <property type="project" value="UniProtKB-UniRule"/>
</dbReference>
<accession>A0A2K3P7L5</accession>
<dbReference type="GO" id="GO:0019287">
    <property type="term" value="P:isopentenyl diphosphate biosynthetic process, mevalonate pathway"/>
    <property type="evidence" value="ECO:0007669"/>
    <property type="project" value="UniProtKB-UniRule"/>
</dbReference>
<keyword evidence="4 12" id="KW-0547">Nucleotide-binding</keyword>
<evidence type="ECO:0000256" key="7">
    <source>
        <dbReference type="ARBA" id="ARBA00023011"/>
    </source>
</evidence>
<evidence type="ECO:0000256" key="1">
    <source>
        <dbReference type="ARBA" id="ARBA00008831"/>
    </source>
</evidence>
<evidence type="ECO:0000256" key="11">
    <source>
        <dbReference type="ARBA" id="ARBA00023239"/>
    </source>
</evidence>
<dbReference type="Proteomes" id="UP000236291">
    <property type="component" value="Unassembled WGS sequence"/>
</dbReference>
<evidence type="ECO:0000256" key="3">
    <source>
        <dbReference type="ARBA" id="ARBA00022516"/>
    </source>
</evidence>
<comment type="caution">
    <text evidence="16">The sequence shown here is derived from an EMBL/GenBank/DDBJ whole genome shotgun (WGS) entry which is preliminary data.</text>
</comment>
<dbReference type="PANTHER" id="PTHR10977">
    <property type="entry name" value="DIPHOSPHOMEVALONATE DECARBOXYLASE"/>
    <property type="match status" value="1"/>
</dbReference>
<dbReference type="EMBL" id="ASHM01004427">
    <property type="protein sequence ID" value="PNY11273.1"/>
    <property type="molecule type" value="Genomic_DNA"/>
</dbReference>
<feature type="domain" description="Diphosphomevalonate decarboxylase-like N-terminal" evidence="15">
    <location>
        <begin position="10"/>
        <end position="118"/>
    </location>
</feature>
<comment type="similarity">
    <text evidence="1 12 13">Belongs to the diphosphomevalonate decarboxylase family.</text>
</comment>
<keyword evidence="8 12" id="KW-0443">Lipid metabolism</keyword>
<evidence type="ECO:0000256" key="8">
    <source>
        <dbReference type="ARBA" id="ARBA00023098"/>
    </source>
</evidence>
<dbReference type="PIRSF" id="PIRSF015950">
    <property type="entry name" value="Mev_P_decrbx"/>
    <property type="match status" value="1"/>
</dbReference>
<dbReference type="InterPro" id="IPR029765">
    <property type="entry name" value="Mev_diP_decarb"/>
</dbReference>
<keyword evidence="3 13" id="KW-0444">Lipid biosynthesis</keyword>
<keyword evidence="6 13" id="KW-0752">Steroid biosynthesis</keyword>
<dbReference type="Pfam" id="PF18376">
    <property type="entry name" value="MDD_C"/>
    <property type="match status" value="1"/>
</dbReference>
<gene>
    <name evidence="16" type="ORF">L195_g007876</name>
</gene>
<evidence type="ECO:0000256" key="2">
    <source>
        <dbReference type="ARBA" id="ARBA00012296"/>
    </source>
</evidence>
<evidence type="ECO:0000256" key="5">
    <source>
        <dbReference type="ARBA" id="ARBA00022840"/>
    </source>
</evidence>
<sequence>MLALRIVIFQSCLREIRARACDVEDSKKGVKISKEDWSKLHVHIASYNNFPTAAGLASSAAGFACLVYALGKLMNVKEDESQLSAIARQGSGSACRSLFGGFVKWIMGKEENGSDSLAVQLADEKHWDDLVIVIAVVSSRQKETSSTSGMRETVETSLLLQHRAKEIVPKRILQMEEAIRNRDFASFSQLTCTDSNQFHAVCLDTSPPIFYMNDTSHRIISIAEKWNRSEESPQVAYTFDAGPNAVLIARNRKAATLLIQRLLYYFPPNSDDLDSYLQNFPPSSYIIGDKSLAKDAGINGIQDIEALPPPPEIKDNIPSQKYKGDVSYFICTRPGRGPVLLTDESQALLNSENGLPK</sequence>
<keyword evidence="7 13" id="KW-0756">Sterol biosynthesis</keyword>
<dbReference type="FunFam" id="3.30.70.890:FF:000005">
    <property type="entry name" value="Diphosphomevalonate decarboxylase"/>
    <property type="match status" value="1"/>
</dbReference>
<evidence type="ECO:0000256" key="10">
    <source>
        <dbReference type="ARBA" id="ARBA00023221"/>
    </source>
</evidence>
<evidence type="ECO:0000259" key="14">
    <source>
        <dbReference type="Pfam" id="PF18376"/>
    </source>
</evidence>
<evidence type="ECO:0000256" key="12">
    <source>
        <dbReference type="PIRNR" id="PIRNR015950"/>
    </source>
</evidence>
<evidence type="ECO:0000256" key="4">
    <source>
        <dbReference type="ARBA" id="ARBA00022741"/>
    </source>
</evidence>
<dbReference type="InterPro" id="IPR041431">
    <property type="entry name" value="Mvd1_C"/>
</dbReference>
<dbReference type="SUPFAM" id="SSF55060">
    <property type="entry name" value="GHMP Kinase, C-terminal domain"/>
    <property type="match status" value="1"/>
</dbReference>
<evidence type="ECO:0000256" key="9">
    <source>
        <dbReference type="ARBA" id="ARBA00023166"/>
    </source>
</evidence>
<dbReference type="Gene3D" id="3.30.70.890">
    <property type="entry name" value="GHMP kinase, C-terminal domain"/>
    <property type="match status" value="1"/>
</dbReference>
<dbReference type="InterPro" id="IPR036554">
    <property type="entry name" value="GHMP_kinase_C_sf"/>
</dbReference>
<dbReference type="InterPro" id="IPR005935">
    <property type="entry name" value="Mev_decarb"/>
</dbReference>
<dbReference type="GO" id="GO:0004163">
    <property type="term" value="F:diphosphomevalonate decarboxylase activity"/>
    <property type="evidence" value="ECO:0007669"/>
    <property type="project" value="UniProtKB-UniRule"/>
</dbReference>
<reference evidence="16 17" key="2">
    <citation type="journal article" date="2017" name="Front. Plant Sci.">
        <title>Gene Classification and Mining of Molecular Markers Useful in Red Clover (Trifolium pratense) Breeding.</title>
        <authorList>
            <person name="Istvanek J."/>
            <person name="Dluhosova J."/>
            <person name="Dluhos P."/>
            <person name="Patkova L."/>
            <person name="Nedelnik J."/>
            <person name="Repkova J."/>
        </authorList>
    </citation>
    <scope>NUCLEOTIDE SEQUENCE [LARGE SCALE GENOMIC DNA]</scope>
    <source>
        <strain evidence="17">cv. Tatra</strain>
        <tissue evidence="16">Young leaves</tissue>
    </source>
</reference>
<dbReference type="GO" id="GO:0016126">
    <property type="term" value="P:sterol biosynthetic process"/>
    <property type="evidence" value="ECO:0007669"/>
    <property type="project" value="UniProtKB-KW"/>
</dbReference>
<comment type="catalytic activity">
    <reaction evidence="12 13">
        <text>(R)-5-diphosphomevalonate + ATP = isopentenyl diphosphate + ADP + phosphate + CO2</text>
        <dbReference type="Rhea" id="RHEA:23732"/>
        <dbReference type="ChEBI" id="CHEBI:16526"/>
        <dbReference type="ChEBI" id="CHEBI:30616"/>
        <dbReference type="ChEBI" id="CHEBI:43474"/>
        <dbReference type="ChEBI" id="CHEBI:57557"/>
        <dbReference type="ChEBI" id="CHEBI:128769"/>
        <dbReference type="ChEBI" id="CHEBI:456216"/>
        <dbReference type="EC" id="4.1.1.33"/>
    </reaction>
</comment>
<dbReference type="GO" id="GO:0005829">
    <property type="term" value="C:cytosol"/>
    <property type="evidence" value="ECO:0007669"/>
    <property type="project" value="InterPro"/>
</dbReference>
<evidence type="ECO:0000313" key="17">
    <source>
        <dbReference type="Proteomes" id="UP000236291"/>
    </source>
</evidence>
<keyword evidence="10 13" id="KW-0753">Steroid metabolism</keyword>
<dbReference type="AlphaFoldDB" id="A0A2K3P7L5"/>
<dbReference type="NCBIfam" id="TIGR01240">
    <property type="entry name" value="mevDPdecarb"/>
    <property type="match status" value="1"/>
</dbReference>
<dbReference type="InterPro" id="IPR053859">
    <property type="entry name" value="MVD-like_N"/>
</dbReference>
<dbReference type="STRING" id="57577.A0A2K3P7L5"/>
<feature type="domain" description="Mvd1 C-terminal" evidence="14">
    <location>
        <begin position="132"/>
        <end position="340"/>
    </location>
</feature>
<protein>
    <recommendedName>
        <fullName evidence="2 12">Diphosphomevalonate decarboxylase</fullName>
        <ecNumber evidence="2 12">4.1.1.33</ecNumber>
    </recommendedName>
</protein>
<evidence type="ECO:0000256" key="13">
    <source>
        <dbReference type="RuleBase" id="RU363086"/>
    </source>
</evidence>